<dbReference type="CDD" id="cd17535">
    <property type="entry name" value="REC_NarL-like"/>
    <property type="match status" value="1"/>
</dbReference>
<evidence type="ECO:0000259" key="4">
    <source>
        <dbReference type="PROSITE" id="PS50043"/>
    </source>
</evidence>
<accession>A0A0E9N0A5</accession>
<dbReference type="SUPFAM" id="SSF46894">
    <property type="entry name" value="C-terminal effector domain of the bipartite response regulators"/>
    <property type="match status" value="1"/>
</dbReference>
<dbReference type="GO" id="GO:0000160">
    <property type="term" value="P:phosphorelay signal transduction system"/>
    <property type="evidence" value="ECO:0007669"/>
    <property type="project" value="InterPro"/>
</dbReference>
<proteinExistence type="predicted"/>
<gene>
    <name evidence="6" type="ORF">FPE01S_01_18180</name>
</gene>
<protein>
    <submittedName>
        <fullName evidence="6">Putative two-component response regulator</fullName>
    </submittedName>
</protein>
<dbReference type="AlphaFoldDB" id="A0A0E9N0A5"/>
<dbReference type="SMART" id="SM00448">
    <property type="entry name" value="REC"/>
    <property type="match status" value="1"/>
</dbReference>
<comment type="caution">
    <text evidence="6">The sequence shown here is derived from an EMBL/GenBank/DDBJ whole genome shotgun (WGS) entry which is preliminary data.</text>
</comment>
<dbReference type="InterPro" id="IPR001789">
    <property type="entry name" value="Sig_transdc_resp-reg_receiver"/>
</dbReference>
<evidence type="ECO:0000313" key="7">
    <source>
        <dbReference type="Proteomes" id="UP000033121"/>
    </source>
</evidence>
<dbReference type="PRINTS" id="PR00038">
    <property type="entry name" value="HTHLUXR"/>
</dbReference>
<dbReference type="Pfam" id="PF00196">
    <property type="entry name" value="GerE"/>
    <property type="match status" value="1"/>
</dbReference>
<dbReference type="STRING" id="1220578.FPE01S_01_18180"/>
<dbReference type="GO" id="GO:0006355">
    <property type="term" value="P:regulation of DNA-templated transcription"/>
    <property type="evidence" value="ECO:0007669"/>
    <property type="project" value="InterPro"/>
</dbReference>
<dbReference type="CDD" id="cd06170">
    <property type="entry name" value="LuxR_C_like"/>
    <property type="match status" value="1"/>
</dbReference>
<name>A0A0E9N0A5_9BACT</name>
<dbReference type="GO" id="GO:0003677">
    <property type="term" value="F:DNA binding"/>
    <property type="evidence" value="ECO:0007669"/>
    <property type="project" value="UniProtKB-KW"/>
</dbReference>
<dbReference type="PROSITE" id="PS50043">
    <property type="entry name" value="HTH_LUXR_2"/>
    <property type="match status" value="1"/>
</dbReference>
<evidence type="ECO:0000256" key="2">
    <source>
        <dbReference type="ARBA" id="ARBA00023125"/>
    </source>
</evidence>
<dbReference type="InterPro" id="IPR058245">
    <property type="entry name" value="NreC/VraR/RcsB-like_REC"/>
</dbReference>
<feature type="domain" description="HTH luxR-type" evidence="4">
    <location>
        <begin position="145"/>
        <end position="210"/>
    </location>
</feature>
<dbReference type="PROSITE" id="PS00622">
    <property type="entry name" value="HTH_LUXR_1"/>
    <property type="match status" value="1"/>
</dbReference>
<dbReference type="InterPro" id="IPR039420">
    <property type="entry name" value="WalR-like"/>
</dbReference>
<dbReference type="InterPro" id="IPR000792">
    <property type="entry name" value="Tscrpt_reg_LuxR_C"/>
</dbReference>
<dbReference type="Pfam" id="PF00072">
    <property type="entry name" value="Response_reg"/>
    <property type="match status" value="1"/>
</dbReference>
<dbReference type="InterPro" id="IPR016032">
    <property type="entry name" value="Sig_transdc_resp-reg_C-effctor"/>
</dbReference>
<sequence>MSKVSIMIVDDHKLIRETWSFILGSDPRFEVIAECGDPEEAIEMAKMRQPHIVLMDINMSPISGFDATEQIRRFSPETKVIGVSMHSQPAYARKMLQVGAQGYVTKNSSKDEMVKAILEVDKGNKYICDEIRHIISGQLNDAENEGPDIQSLTEREIQIIHFIKAGNSSKEIAQQLDISLKTVEVHRHNILKKLKLKNAAALVNFINSNPSLY</sequence>
<evidence type="ECO:0000259" key="5">
    <source>
        <dbReference type="PROSITE" id="PS50110"/>
    </source>
</evidence>
<dbReference type="SUPFAM" id="SSF52172">
    <property type="entry name" value="CheY-like"/>
    <property type="match status" value="1"/>
</dbReference>
<dbReference type="OrthoDB" id="654364at2"/>
<dbReference type="InterPro" id="IPR011006">
    <property type="entry name" value="CheY-like_superfamily"/>
</dbReference>
<dbReference type="EMBL" id="BBWV01000001">
    <property type="protein sequence ID" value="GAO42800.1"/>
    <property type="molecule type" value="Genomic_DNA"/>
</dbReference>
<dbReference type="Gene3D" id="3.40.50.2300">
    <property type="match status" value="1"/>
</dbReference>
<dbReference type="RefSeq" id="WP_046368402.1">
    <property type="nucleotide sequence ID" value="NZ_BBWV01000001.1"/>
</dbReference>
<dbReference type="SMART" id="SM00421">
    <property type="entry name" value="HTH_LUXR"/>
    <property type="match status" value="1"/>
</dbReference>
<dbReference type="Proteomes" id="UP000033121">
    <property type="component" value="Unassembled WGS sequence"/>
</dbReference>
<keyword evidence="1 3" id="KW-0597">Phosphoprotein</keyword>
<evidence type="ECO:0000313" key="6">
    <source>
        <dbReference type="EMBL" id="GAO42800.1"/>
    </source>
</evidence>
<organism evidence="6 7">
    <name type="scientific">Flavihumibacter petaseus NBRC 106054</name>
    <dbReference type="NCBI Taxonomy" id="1220578"/>
    <lineage>
        <taxon>Bacteria</taxon>
        <taxon>Pseudomonadati</taxon>
        <taxon>Bacteroidota</taxon>
        <taxon>Chitinophagia</taxon>
        <taxon>Chitinophagales</taxon>
        <taxon>Chitinophagaceae</taxon>
        <taxon>Flavihumibacter</taxon>
    </lineage>
</organism>
<feature type="modified residue" description="4-aspartylphosphate" evidence="3">
    <location>
        <position position="56"/>
    </location>
</feature>
<feature type="domain" description="Response regulatory" evidence="5">
    <location>
        <begin position="5"/>
        <end position="121"/>
    </location>
</feature>
<dbReference type="PANTHER" id="PTHR43214">
    <property type="entry name" value="TWO-COMPONENT RESPONSE REGULATOR"/>
    <property type="match status" value="1"/>
</dbReference>
<keyword evidence="2" id="KW-0238">DNA-binding</keyword>
<dbReference type="PROSITE" id="PS50110">
    <property type="entry name" value="RESPONSE_REGULATORY"/>
    <property type="match status" value="1"/>
</dbReference>
<dbReference type="PANTHER" id="PTHR43214:SF43">
    <property type="entry name" value="TWO-COMPONENT RESPONSE REGULATOR"/>
    <property type="match status" value="1"/>
</dbReference>
<keyword evidence="7" id="KW-1185">Reference proteome</keyword>
<evidence type="ECO:0000256" key="1">
    <source>
        <dbReference type="ARBA" id="ARBA00022553"/>
    </source>
</evidence>
<evidence type="ECO:0000256" key="3">
    <source>
        <dbReference type="PROSITE-ProRule" id="PRU00169"/>
    </source>
</evidence>
<reference evidence="6 7" key="1">
    <citation type="submission" date="2015-04" db="EMBL/GenBank/DDBJ databases">
        <title>Whole genome shotgun sequence of Flavihumibacter petaseus NBRC 106054.</title>
        <authorList>
            <person name="Miyazawa S."/>
            <person name="Hosoyama A."/>
            <person name="Hashimoto M."/>
            <person name="Noguchi M."/>
            <person name="Tsuchikane K."/>
            <person name="Ohji S."/>
            <person name="Yamazoe A."/>
            <person name="Ichikawa N."/>
            <person name="Kimura A."/>
            <person name="Fujita N."/>
        </authorList>
    </citation>
    <scope>NUCLEOTIDE SEQUENCE [LARGE SCALE GENOMIC DNA]</scope>
    <source>
        <strain evidence="6 7">NBRC 106054</strain>
    </source>
</reference>